<evidence type="ECO:0000313" key="2">
    <source>
        <dbReference type="Proteomes" id="UP000005090"/>
    </source>
</evidence>
<accession>H8GFZ7</accession>
<name>H8GFZ7_METAL</name>
<keyword evidence="2" id="KW-1185">Reference proteome</keyword>
<dbReference type="Proteomes" id="UP000005090">
    <property type="component" value="Chromosome"/>
</dbReference>
<reference evidence="1 2" key="1">
    <citation type="journal article" date="2013" name="Genome Announc.">
        <title>Genome Sequence of the Obligate Gammaproteobacterial Methanotroph Methylomicrobium album Strain BG8.</title>
        <authorList>
            <person name="Kits K.D."/>
            <person name="Kalyuzhnaya M.G."/>
            <person name="Klotz M.G."/>
            <person name="Jetten M.S."/>
            <person name="Op den Camp H.J."/>
            <person name="Vuilleumier S."/>
            <person name="Bringel F."/>
            <person name="Dispirito A.A."/>
            <person name="Murrell J.C."/>
            <person name="Bruce D."/>
            <person name="Cheng J.F."/>
            <person name="Copeland A."/>
            <person name="Goodwin L."/>
            <person name="Hauser L."/>
            <person name="Lajus A."/>
            <person name="Land M.L."/>
            <person name="Lapidus A."/>
            <person name="Lucas S."/>
            <person name="Medigue C."/>
            <person name="Pitluck S."/>
            <person name="Woyke T."/>
            <person name="Zeytun A."/>
            <person name="Stein L.Y."/>
        </authorList>
    </citation>
    <scope>NUCLEOTIDE SEQUENCE [LARGE SCALE GENOMIC DNA]</scope>
    <source>
        <strain evidence="1 2">BG8</strain>
    </source>
</reference>
<evidence type="ECO:0000313" key="1">
    <source>
        <dbReference type="EMBL" id="EIC28748.1"/>
    </source>
</evidence>
<organism evidence="1 2">
    <name type="scientific">Methylomicrobium album BG8</name>
    <dbReference type="NCBI Taxonomy" id="686340"/>
    <lineage>
        <taxon>Bacteria</taxon>
        <taxon>Pseudomonadati</taxon>
        <taxon>Pseudomonadota</taxon>
        <taxon>Gammaproteobacteria</taxon>
        <taxon>Methylococcales</taxon>
        <taxon>Methylococcaceae</taxon>
        <taxon>Methylomicrobium</taxon>
    </lineage>
</organism>
<protein>
    <submittedName>
        <fullName evidence="1">Uncharacterized protein</fullName>
    </submittedName>
</protein>
<dbReference type="AlphaFoldDB" id="H8GFZ7"/>
<dbReference type="STRING" id="686340.Metal_0925"/>
<dbReference type="HOGENOM" id="CLU_2220009_0_0_6"/>
<gene>
    <name evidence="1" type="ORF">Metal_0925</name>
</gene>
<sequence length="106" mass="11848">MLHAKTRIEPFTDDFYREYYLASGRLLTNRGRLAANEECRASRDLPAEAKASKTPNSPSCPIRISGGILNIVSTPWQNFANRDYGGGYVAVYNKEWLAAYGNDGEQ</sequence>
<dbReference type="RefSeq" id="WP_005370039.1">
    <property type="nucleotide sequence ID" value="NZ_CM001475.1"/>
</dbReference>
<proteinExistence type="predicted"/>
<dbReference type="EMBL" id="CM001475">
    <property type="protein sequence ID" value="EIC28748.1"/>
    <property type="molecule type" value="Genomic_DNA"/>
</dbReference>